<proteinExistence type="predicted"/>
<keyword evidence="3" id="KW-1185">Reference proteome</keyword>
<evidence type="ECO:0000313" key="3">
    <source>
        <dbReference type="Proteomes" id="UP000011087"/>
    </source>
</evidence>
<reference evidence="2" key="3">
    <citation type="submission" date="2016-03" db="UniProtKB">
        <authorList>
            <consortium name="EnsemblProtists"/>
        </authorList>
    </citation>
    <scope>IDENTIFICATION</scope>
</reference>
<dbReference type="HOGENOM" id="CLU_1655512_0_0_1"/>
<reference evidence="1 3" key="1">
    <citation type="journal article" date="2012" name="Nature">
        <title>Algal genomes reveal evolutionary mosaicism and the fate of nucleomorphs.</title>
        <authorList>
            <consortium name="DOE Joint Genome Institute"/>
            <person name="Curtis B.A."/>
            <person name="Tanifuji G."/>
            <person name="Burki F."/>
            <person name="Gruber A."/>
            <person name="Irimia M."/>
            <person name="Maruyama S."/>
            <person name="Arias M.C."/>
            <person name="Ball S.G."/>
            <person name="Gile G.H."/>
            <person name="Hirakawa Y."/>
            <person name="Hopkins J.F."/>
            <person name="Kuo A."/>
            <person name="Rensing S.A."/>
            <person name="Schmutz J."/>
            <person name="Symeonidi A."/>
            <person name="Elias M."/>
            <person name="Eveleigh R.J."/>
            <person name="Herman E.K."/>
            <person name="Klute M.J."/>
            <person name="Nakayama T."/>
            <person name="Obornik M."/>
            <person name="Reyes-Prieto A."/>
            <person name="Armbrust E.V."/>
            <person name="Aves S.J."/>
            <person name="Beiko R.G."/>
            <person name="Coutinho P."/>
            <person name="Dacks J.B."/>
            <person name="Durnford D.G."/>
            <person name="Fast N.M."/>
            <person name="Green B.R."/>
            <person name="Grisdale C.J."/>
            <person name="Hempel F."/>
            <person name="Henrissat B."/>
            <person name="Hoppner M.P."/>
            <person name="Ishida K."/>
            <person name="Kim E."/>
            <person name="Koreny L."/>
            <person name="Kroth P.G."/>
            <person name="Liu Y."/>
            <person name="Malik S.B."/>
            <person name="Maier U.G."/>
            <person name="McRose D."/>
            <person name="Mock T."/>
            <person name="Neilson J.A."/>
            <person name="Onodera N.T."/>
            <person name="Poole A.M."/>
            <person name="Pritham E.J."/>
            <person name="Richards T.A."/>
            <person name="Rocap G."/>
            <person name="Roy S.W."/>
            <person name="Sarai C."/>
            <person name="Schaack S."/>
            <person name="Shirato S."/>
            <person name="Slamovits C.H."/>
            <person name="Spencer D.F."/>
            <person name="Suzuki S."/>
            <person name="Worden A.Z."/>
            <person name="Zauner S."/>
            <person name="Barry K."/>
            <person name="Bell C."/>
            <person name="Bharti A.K."/>
            <person name="Crow J.A."/>
            <person name="Grimwood J."/>
            <person name="Kramer R."/>
            <person name="Lindquist E."/>
            <person name="Lucas S."/>
            <person name="Salamov A."/>
            <person name="McFadden G.I."/>
            <person name="Lane C.E."/>
            <person name="Keeling P.J."/>
            <person name="Gray M.W."/>
            <person name="Grigoriev I.V."/>
            <person name="Archibald J.M."/>
        </authorList>
    </citation>
    <scope>NUCLEOTIDE SEQUENCE</scope>
    <source>
        <strain evidence="1 3">CCMP2712</strain>
    </source>
</reference>
<dbReference type="EnsemblProtists" id="EKX45558">
    <property type="protein sequence ID" value="EKX45558"/>
    <property type="gene ID" value="GUITHDRAFT_152632"/>
</dbReference>
<evidence type="ECO:0000313" key="2">
    <source>
        <dbReference type="EnsemblProtists" id="EKX45558"/>
    </source>
</evidence>
<dbReference type="GeneID" id="17302277"/>
<name>L1JAI3_GUITC</name>
<sequence>MAKSGSTLKVLDETVFLVYCCCEGYGCTSVTEPHLCDTQGKMCCYKTTGTGDCIEPFGPDGCVLYSNKFCCIYSLIQFPPNPCFIELCGMTLMGPKKGERSGAAVVNAAGRNFGEGNLEEMKQSAYESIKSGDYAKAKEIVLHLEASKAASGVPNTMLMD</sequence>
<organism evidence="1">
    <name type="scientific">Guillardia theta (strain CCMP2712)</name>
    <name type="common">Cryptophyte</name>
    <dbReference type="NCBI Taxonomy" id="905079"/>
    <lineage>
        <taxon>Eukaryota</taxon>
        <taxon>Cryptophyceae</taxon>
        <taxon>Pyrenomonadales</taxon>
        <taxon>Geminigeraceae</taxon>
        <taxon>Guillardia</taxon>
    </lineage>
</organism>
<dbReference type="AlphaFoldDB" id="L1JAI3"/>
<dbReference type="PaxDb" id="55529-EKX45558"/>
<dbReference type="EMBL" id="JH992998">
    <property type="protein sequence ID" value="EKX45558.1"/>
    <property type="molecule type" value="Genomic_DNA"/>
</dbReference>
<dbReference type="RefSeq" id="XP_005832538.1">
    <property type="nucleotide sequence ID" value="XM_005832481.1"/>
</dbReference>
<gene>
    <name evidence="1" type="ORF">GUITHDRAFT_152632</name>
</gene>
<accession>L1JAI3</accession>
<protein>
    <submittedName>
        <fullName evidence="1 2">Uncharacterized protein</fullName>
    </submittedName>
</protein>
<reference evidence="3" key="2">
    <citation type="submission" date="2012-11" db="EMBL/GenBank/DDBJ databases">
        <authorList>
            <person name="Kuo A."/>
            <person name="Curtis B.A."/>
            <person name="Tanifuji G."/>
            <person name="Burki F."/>
            <person name="Gruber A."/>
            <person name="Irimia M."/>
            <person name="Maruyama S."/>
            <person name="Arias M.C."/>
            <person name="Ball S.G."/>
            <person name="Gile G.H."/>
            <person name="Hirakawa Y."/>
            <person name="Hopkins J.F."/>
            <person name="Rensing S.A."/>
            <person name="Schmutz J."/>
            <person name="Symeonidi A."/>
            <person name="Elias M."/>
            <person name="Eveleigh R.J."/>
            <person name="Herman E.K."/>
            <person name="Klute M.J."/>
            <person name="Nakayama T."/>
            <person name="Obornik M."/>
            <person name="Reyes-Prieto A."/>
            <person name="Armbrust E.V."/>
            <person name="Aves S.J."/>
            <person name="Beiko R.G."/>
            <person name="Coutinho P."/>
            <person name="Dacks J.B."/>
            <person name="Durnford D.G."/>
            <person name="Fast N.M."/>
            <person name="Green B.R."/>
            <person name="Grisdale C."/>
            <person name="Hempe F."/>
            <person name="Henrissat B."/>
            <person name="Hoppner M.P."/>
            <person name="Ishida K.-I."/>
            <person name="Kim E."/>
            <person name="Koreny L."/>
            <person name="Kroth P.G."/>
            <person name="Liu Y."/>
            <person name="Malik S.-B."/>
            <person name="Maier U.G."/>
            <person name="McRose D."/>
            <person name="Mock T."/>
            <person name="Neilson J.A."/>
            <person name="Onodera N.T."/>
            <person name="Poole A.M."/>
            <person name="Pritham E.J."/>
            <person name="Richards T.A."/>
            <person name="Rocap G."/>
            <person name="Roy S.W."/>
            <person name="Sarai C."/>
            <person name="Schaack S."/>
            <person name="Shirato S."/>
            <person name="Slamovits C.H."/>
            <person name="Spencer D.F."/>
            <person name="Suzuki S."/>
            <person name="Worden A.Z."/>
            <person name="Zauner S."/>
            <person name="Barry K."/>
            <person name="Bell C."/>
            <person name="Bharti A.K."/>
            <person name="Crow J.A."/>
            <person name="Grimwood J."/>
            <person name="Kramer R."/>
            <person name="Lindquist E."/>
            <person name="Lucas S."/>
            <person name="Salamov A."/>
            <person name="McFadden G.I."/>
            <person name="Lane C.E."/>
            <person name="Keeling P.J."/>
            <person name="Gray M.W."/>
            <person name="Grigoriev I.V."/>
            <person name="Archibald J.M."/>
        </authorList>
    </citation>
    <scope>NUCLEOTIDE SEQUENCE</scope>
    <source>
        <strain evidence="3">CCMP2712</strain>
    </source>
</reference>
<dbReference type="Proteomes" id="UP000011087">
    <property type="component" value="Unassembled WGS sequence"/>
</dbReference>
<evidence type="ECO:0000313" key="1">
    <source>
        <dbReference type="EMBL" id="EKX45558.1"/>
    </source>
</evidence>
<dbReference type="KEGG" id="gtt:GUITHDRAFT_152632"/>